<sequence>MSSQATFVYQQGQAMSLIAIVLFAFISLFAIFGVLARYSWDPIVNLVKRRRQGTNEHHSRAFFHTQLGAYIASLMLCNALSSISMIINVQWAADKRVTEGMLCNTQGILMQIGDTGGAYFTGAIAIHTFNTLVLRNKLPGWTCLAASIWGWLVAVLLAATPTWINNSVLGPIYGINGLSCGIAIRWSLLNMVLHFLPILLGSLVSVVMFTLVFLVLRGTITMQNGIRFNLNRQHRWSTSSITTIEYQRFIAAVARSMLWYPFAFNLLLLPEIVVGLMESSGLSVPFEALVFASTLAALLGAANSLILCNTLRILRPFLEGNLTIPSRKSKDADMESFFAGVKSPRAFTSPSPTTPTNPEKAFVARESKQEWTPPPRSASKPEHRMNVGESVSRNLSRVSRAISLKRKPVPSPPAVPSASLSRPITPVAELNAMITVPEPAYRKATLPSSPRDKPVQLGLPAPRRDTRSPVIRRPTLSLTADDEAMMTTINLNTPEPKSLNKSDAESDGTETRHTSANESLLSMYLSRTPEQEEMAKPPVPPKDRAAPKAKPQPMPLSARPSLSQSSLAPSPLATLRSARIPAPYAPSKEAFANAEWAERVAKAATSRRGATPATATTRTERRRSRSLDLDVASLAPRTPMGLAARTPTYGSTLAPTTPQRGPSLSAVSPARSPLSARRVPPSRAGSLTPTPAGYGGYL</sequence>
<dbReference type="GO" id="GO:0005886">
    <property type="term" value="C:plasma membrane"/>
    <property type="evidence" value="ECO:0007669"/>
    <property type="project" value="TreeGrafter"/>
</dbReference>
<evidence type="ECO:0000313" key="8">
    <source>
        <dbReference type="Proteomes" id="UP000184267"/>
    </source>
</evidence>
<dbReference type="PANTHER" id="PTHR23112">
    <property type="entry name" value="G PROTEIN-COUPLED RECEPTOR 157-RELATED"/>
    <property type="match status" value="1"/>
</dbReference>
<feature type="compositionally biased region" description="Polar residues" evidence="5">
    <location>
        <begin position="648"/>
        <end position="666"/>
    </location>
</feature>
<feature type="compositionally biased region" description="Basic and acidic residues" evidence="5">
    <location>
        <begin position="529"/>
        <end position="546"/>
    </location>
</feature>
<feature type="compositionally biased region" description="Low complexity" evidence="5">
    <location>
        <begin position="603"/>
        <end position="617"/>
    </location>
</feature>
<proteinExistence type="predicted"/>
<protein>
    <recommendedName>
        <fullName evidence="9">G-protein coupled receptors family 1 profile domain-containing protein</fullName>
    </recommendedName>
</protein>
<feature type="region of interest" description="Disordered" evidence="5">
    <location>
        <begin position="489"/>
        <end position="570"/>
    </location>
</feature>
<evidence type="ECO:0000313" key="7">
    <source>
        <dbReference type="EMBL" id="OJT01784.1"/>
    </source>
</evidence>
<keyword evidence="8" id="KW-1185">Reference proteome</keyword>
<name>A0A1M2V2H7_TRAPU</name>
<gene>
    <name evidence="7" type="ORF">TRAPUB_7840</name>
</gene>
<comment type="caution">
    <text evidence="7">The sequence shown here is derived from an EMBL/GenBank/DDBJ whole genome shotgun (WGS) entry which is preliminary data.</text>
</comment>
<keyword evidence="4 6" id="KW-0472">Membrane</keyword>
<feature type="compositionally biased region" description="Low complexity" evidence="5">
    <location>
        <begin position="548"/>
        <end position="570"/>
    </location>
</feature>
<feature type="transmembrane region" description="Helical" evidence="6">
    <location>
        <begin position="138"/>
        <end position="159"/>
    </location>
</feature>
<dbReference type="OrthoDB" id="100006at2759"/>
<evidence type="ECO:0000256" key="6">
    <source>
        <dbReference type="SAM" id="Phobius"/>
    </source>
</evidence>
<dbReference type="PANTHER" id="PTHR23112:SF37">
    <property type="entry name" value="G PROTEIN-COUPLED RECEPTOR GPR1"/>
    <property type="match status" value="1"/>
</dbReference>
<feature type="transmembrane region" description="Helical" evidence="6">
    <location>
        <begin position="17"/>
        <end position="40"/>
    </location>
</feature>
<feature type="compositionally biased region" description="Basic and acidic residues" evidence="5">
    <location>
        <begin position="498"/>
        <end position="515"/>
    </location>
</feature>
<evidence type="ECO:0008006" key="9">
    <source>
        <dbReference type="Google" id="ProtNLM"/>
    </source>
</evidence>
<feature type="region of interest" description="Disordered" evidence="5">
    <location>
        <begin position="602"/>
        <end position="698"/>
    </location>
</feature>
<evidence type="ECO:0000256" key="1">
    <source>
        <dbReference type="ARBA" id="ARBA00004141"/>
    </source>
</evidence>
<keyword evidence="2 6" id="KW-0812">Transmembrane</keyword>
<feature type="transmembrane region" description="Helical" evidence="6">
    <location>
        <begin position="171"/>
        <end position="189"/>
    </location>
</feature>
<comment type="subcellular location">
    <subcellularLocation>
        <location evidence="1">Membrane</location>
        <topology evidence="1">Multi-pass membrane protein</topology>
    </subcellularLocation>
</comment>
<feature type="region of interest" description="Disordered" evidence="5">
    <location>
        <begin position="346"/>
        <end position="394"/>
    </location>
</feature>
<evidence type="ECO:0000256" key="2">
    <source>
        <dbReference type="ARBA" id="ARBA00022692"/>
    </source>
</evidence>
<feature type="region of interest" description="Disordered" evidence="5">
    <location>
        <begin position="443"/>
        <end position="469"/>
    </location>
</feature>
<evidence type="ECO:0000256" key="4">
    <source>
        <dbReference type="ARBA" id="ARBA00023136"/>
    </source>
</evidence>
<dbReference type="GO" id="GO:0007189">
    <property type="term" value="P:adenylate cyclase-activating G protein-coupled receptor signaling pathway"/>
    <property type="evidence" value="ECO:0007669"/>
    <property type="project" value="TreeGrafter"/>
</dbReference>
<dbReference type="STRING" id="154538.A0A1M2V2H7"/>
<feature type="transmembrane region" description="Helical" evidence="6">
    <location>
        <begin position="61"/>
        <end position="87"/>
    </location>
</feature>
<evidence type="ECO:0000256" key="3">
    <source>
        <dbReference type="ARBA" id="ARBA00022989"/>
    </source>
</evidence>
<dbReference type="Proteomes" id="UP000184267">
    <property type="component" value="Unassembled WGS sequence"/>
</dbReference>
<reference evidence="7 8" key="1">
    <citation type="submission" date="2016-10" db="EMBL/GenBank/DDBJ databases">
        <title>Genome sequence of the basidiomycete white-rot fungus Trametes pubescens.</title>
        <authorList>
            <person name="Makela M.R."/>
            <person name="Granchi Z."/>
            <person name="Peng M."/>
            <person name="De Vries R.P."/>
            <person name="Grigoriev I."/>
            <person name="Riley R."/>
            <person name="Hilden K."/>
        </authorList>
    </citation>
    <scope>NUCLEOTIDE SEQUENCE [LARGE SCALE GENOMIC DNA]</scope>
    <source>
        <strain evidence="7 8">FBCC735</strain>
    </source>
</reference>
<dbReference type="Gene3D" id="1.20.1070.10">
    <property type="entry name" value="Rhodopsin 7-helix transmembrane proteins"/>
    <property type="match status" value="1"/>
</dbReference>
<dbReference type="OMA" id="RHTSANE"/>
<accession>A0A1M2V2H7</accession>
<feature type="compositionally biased region" description="Low complexity" evidence="5">
    <location>
        <begin position="348"/>
        <end position="358"/>
    </location>
</feature>
<feature type="transmembrane region" description="Helical" evidence="6">
    <location>
        <begin position="195"/>
        <end position="216"/>
    </location>
</feature>
<dbReference type="GO" id="GO:0004930">
    <property type="term" value="F:G protein-coupled receptor activity"/>
    <property type="evidence" value="ECO:0007669"/>
    <property type="project" value="TreeGrafter"/>
</dbReference>
<evidence type="ECO:0000256" key="5">
    <source>
        <dbReference type="SAM" id="MobiDB-lite"/>
    </source>
</evidence>
<organism evidence="7 8">
    <name type="scientific">Trametes pubescens</name>
    <name type="common">White-rot fungus</name>
    <dbReference type="NCBI Taxonomy" id="154538"/>
    <lineage>
        <taxon>Eukaryota</taxon>
        <taxon>Fungi</taxon>
        <taxon>Dikarya</taxon>
        <taxon>Basidiomycota</taxon>
        <taxon>Agaricomycotina</taxon>
        <taxon>Agaricomycetes</taxon>
        <taxon>Polyporales</taxon>
        <taxon>Polyporaceae</taxon>
        <taxon>Trametes</taxon>
    </lineage>
</organism>
<dbReference type="AlphaFoldDB" id="A0A1M2V2H7"/>
<keyword evidence="3 6" id="KW-1133">Transmembrane helix</keyword>
<feature type="transmembrane region" description="Helical" evidence="6">
    <location>
        <begin position="289"/>
        <end position="308"/>
    </location>
</feature>
<feature type="transmembrane region" description="Helical" evidence="6">
    <location>
        <begin position="258"/>
        <end position="277"/>
    </location>
</feature>
<dbReference type="EMBL" id="MNAD01001723">
    <property type="protein sequence ID" value="OJT01784.1"/>
    <property type="molecule type" value="Genomic_DNA"/>
</dbReference>